<name>A0A9D9IA60_9SPIO</name>
<reference evidence="1" key="1">
    <citation type="submission" date="2020-10" db="EMBL/GenBank/DDBJ databases">
        <authorList>
            <person name="Gilroy R."/>
        </authorList>
    </citation>
    <scope>NUCLEOTIDE SEQUENCE</scope>
    <source>
        <strain evidence="1">14700</strain>
    </source>
</reference>
<reference evidence="1" key="2">
    <citation type="journal article" date="2021" name="PeerJ">
        <title>Extensive microbial diversity within the chicken gut microbiome revealed by metagenomics and culture.</title>
        <authorList>
            <person name="Gilroy R."/>
            <person name="Ravi A."/>
            <person name="Getino M."/>
            <person name="Pursley I."/>
            <person name="Horton D.L."/>
            <person name="Alikhan N.F."/>
            <person name="Baker D."/>
            <person name="Gharbi K."/>
            <person name="Hall N."/>
            <person name="Watson M."/>
            <person name="Adriaenssens E.M."/>
            <person name="Foster-Nyarko E."/>
            <person name="Jarju S."/>
            <person name="Secka A."/>
            <person name="Antonio M."/>
            <person name="Oren A."/>
            <person name="Chaudhuri R.R."/>
            <person name="La Ragione R."/>
            <person name="Hildebrand F."/>
            <person name="Pallen M.J."/>
        </authorList>
    </citation>
    <scope>NUCLEOTIDE SEQUENCE</scope>
    <source>
        <strain evidence="1">14700</strain>
    </source>
</reference>
<gene>
    <name evidence="1" type="ORF">IAA72_02440</name>
</gene>
<proteinExistence type="predicted"/>
<evidence type="ECO:0000313" key="1">
    <source>
        <dbReference type="EMBL" id="MBO8468627.1"/>
    </source>
</evidence>
<comment type="caution">
    <text evidence="1">The sequence shown here is derived from an EMBL/GenBank/DDBJ whole genome shotgun (WGS) entry which is preliminary data.</text>
</comment>
<dbReference type="Proteomes" id="UP000810292">
    <property type="component" value="Unassembled WGS sequence"/>
</dbReference>
<evidence type="ECO:0000313" key="2">
    <source>
        <dbReference type="Proteomes" id="UP000810292"/>
    </source>
</evidence>
<sequence length="76" mass="8351">MEEIRSDEAFGDVGVSTGMAILQEIIEKARTEGVQIGVPWSKMVYEYLSEATTSEDLEIILELASGGSYVDLDAHR</sequence>
<organism evidence="1 2">
    <name type="scientific">Candidatus Ornithospirochaeta stercoravium</name>
    <dbReference type="NCBI Taxonomy" id="2840897"/>
    <lineage>
        <taxon>Bacteria</taxon>
        <taxon>Pseudomonadati</taxon>
        <taxon>Spirochaetota</taxon>
        <taxon>Spirochaetia</taxon>
        <taxon>Spirochaetales</taxon>
        <taxon>Spirochaetaceae</taxon>
        <taxon>Spirochaetaceae incertae sedis</taxon>
        <taxon>Candidatus Ornithospirochaeta</taxon>
    </lineage>
</organism>
<dbReference type="AlphaFoldDB" id="A0A9D9IA60"/>
<dbReference type="EMBL" id="JADIMF010000037">
    <property type="protein sequence ID" value="MBO8468627.1"/>
    <property type="molecule type" value="Genomic_DNA"/>
</dbReference>
<accession>A0A9D9IA60</accession>
<protein>
    <submittedName>
        <fullName evidence="1">Uncharacterized protein</fullName>
    </submittedName>
</protein>